<organism evidence="2 3">
    <name type="scientific">Rubus argutus</name>
    <name type="common">Southern blackberry</name>
    <dbReference type="NCBI Taxonomy" id="59490"/>
    <lineage>
        <taxon>Eukaryota</taxon>
        <taxon>Viridiplantae</taxon>
        <taxon>Streptophyta</taxon>
        <taxon>Embryophyta</taxon>
        <taxon>Tracheophyta</taxon>
        <taxon>Spermatophyta</taxon>
        <taxon>Magnoliopsida</taxon>
        <taxon>eudicotyledons</taxon>
        <taxon>Gunneridae</taxon>
        <taxon>Pentapetalae</taxon>
        <taxon>rosids</taxon>
        <taxon>fabids</taxon>
        <taxon>Rosales</taxon>
        <taxon>Rosaceae</taxon>
        <taxon>Rosoideae</taxon>
        <taxon>Rosoideae incertae sedis</taxon>
        <taxon>Rubus</taxon>
    </lineage>
</organism>
<reference evidence="2 3" key="1">
    <citation type="journal article" date="2023" name="G3 (Bethesda)">
        <title>A chromosome-length genome assembly and annotation of blackberry (Rubus argutus, cv. 'Hillquist').</title>
        <authorList>
            <person name="Bruna T."/>
            <person name="Aryal R."/>
            <person name="Dudchenko O."/>
            <person name="Sargent D.J."/>
            <person name="Mead D."/>
            <person name="Buti M."/>
            <person name="Cavallini A."/>
            <person name="Hytonen T."/>
            <person name="Andres J."/>
            <person name="Pham M."/>
            <person name="Weisz D."/>
            <person name="Mascagni F."/>
            <person name="Usai G."/>
            <person name="Natali L."/>
            <person name="Bassil N."/>
            <person name="Fernandez G.E."/>
            <person name="Lomsadze A."/>
            <person name="Armour M."/>
            <person name="Olukolu B."/>
            <person name="Poorten T."/>
            <person name="Britton C."/>
            <person name="Davik J."/>
            <person name="Ashrafi H."/>
            <person name="Aiden E.L."/>
            <person name="Borodovsky M."/>
            <person name="Worthington M."/>
        </authorList>
    </citation>
    <scope>NUCLEOTIDE SEQUENCE [LARGE SCALE GENOMIC DNA]</scope>
    <source>
        <strain evidence="2">PI 553951</strain>
    </source>
</reference>
<evidence type="ECO:0000313" key="2">
    <source>
        <dbReference type="EMBL" id="KAK9929138.1"/>
    </source>
</evidence>
<gene>
    <name evidence="2" type="ORF">M0R45_026246</name>
</gene>
<dbReference type="AlphaFoldDB" id="A0AAW1WX15"/>
<name>A0AAW1WX15_RUBAR</name>
<dbReference type="Proteomes" id="UP001457282">
    <property type="component" value="Unassembled WGS sequence"/>
</dbReference>
<evidence type="ECO:0000313" key="3">
    <source>
        <dbReference type="Proteomes" id="UP001457282"/>
    </source>
</evidence>
<protein>
    <submittedName>
        <fullName evidence="2">Uncharacterized protein</fullName>
    </submittedName>
</protein>
<comment type="caution">
    <text evidence="2">The sequence shown here is derived from an EMBL/GenBank/DDBJ whole genome shotgun (WGS) entry which is preliminary data.</text>
</comment>
<feature type="region of interest" description="Disordered" evidence="1">
    <location>
        <begin position="54"/>
        <end position="79"/>
    </location>
</feature>
<dbReference type="EMBL" id="JBEDUW010000005">
    <property type="protein sequence ID" value="KAK9929138.1"/>
    <property type="molecule type" value="Genomic_DNA"/>
</dbReference>
<sequence length="156" mass="16639">MWIPSTKTTFTTKVASTGKNHIKAHQAANSSRGPSVHQSTVDATAKTGAIRFSHSPIPRPPPLHLVTAPANQKPKCPAHSSVAAPVFSSIRTSLRREPNPLPSRRDSSLIIVVDAALHPLLSPSSPPWPTATSLPSRHTPHASSHLTVVIYALARL</sequence>
<accession>A0AAW1WX15</accession>
<proteinExistence type="predicted"/>
<keyword evidence="3" id="KW-1185">Reference proteome</keyword>
<evidence type="ECO:0000256" key="1">
    <source>
        <dbReference type="SAM" id="MobiDB-lite"/>
    </source>
</evidence>